<dbReference type="EMBL" id="JBBWUH010000007">
    <property type="protein sequence ID" value="KAK8161513.1"/>
    <property type="molecule type" value="Genomic_DNA"/>
</dbReference>
<organism evidence="2 3">
    <name type="scientific">Phyllosticta citrichinensis</name>
    <dbReference type="NCBI Taxonomy" id="1130410"/>
    <lineage>
        <taxon>Eukaryota</taxon>
        <taxon>Fungi</taxon>
        <taxon>Dikarya</taxon>
        <taxon>Ascomycota</taxon>
        <taxon>Pezizomycotina</taxon>
        <taxon>Dothideomycetes</taxon>
        <taxon>Dothideomycetes incertae sedis</taxon>
        <taxon>Botryosphaeriales</taxon>
        <taxon>Phyllostictaceae</taxon>
        <taxon>Phyllosticta</taxon>
    </lineage>
</organism>
<protein>
    <submittedName>
        <fullName evidence="2">Uncharacterized protein</fullName>
    </submittedName>
</protein>
<accession>A0ABR1XMW9</accession>
<feature type="region of interest" description="Disordered" evidence="1">
    <location>
        <begin position="129"/>
        <end position="174"/>
    </location>
</feature>
<comment type="caution">
    <text evidence="2">The sequence shown here is derived from an EMBL/GenBank/DDBJ whole genome shotgun (WGS) entry which is preliminary data.</text>
</comment>
<evidence type="ECO:0000313" key="2">
    <source>
        <dbReference type="EMBL" id="KAK8161513.1"/>
    </source>
</evidence>
<sequence length="220" mass="24952">MTVALKTDKHLLLHPSSAPRAPFPHCLKVLTYIRPIDRAWCARHTNSIFLLFLPLPHHIAPTRHPSVLTVDVRHAPGLAKHSNHERRLGIAHETNPVWPVEAKHTARQGNMHWARLWRHLDRRLDRTLSKPNNEETCGPSAAPQSPTHPPCPSTSTHWQGRGIGGARKRKDDKMISRSYQDPCGAAGHGRVSAKFLDSNIFDLDAPAFCTWSFPWHLQWH</sequence>
<reference evidence="2 3" key="1">
    <citation type="journal article" date="2022" name="G3 (Bethesda)">
        <title>Enemy or ally: a genomic approach to elucidate the lifestyle of Phyllosticta citrichinaensis.</title>
        <authorList>
            <person name="Buijs V.A."/>
            <person name="Groenewald J.Z."/>
            <person name="Haridas S."/>
            <person name="LaButti K.M."/>
            <person name="Lipzen A."/>
            <person name="Martin F.M."/>
            <person name="Barry K."/>
            <person name="Grigoriev I.V."/>
            <person name="Crous P.W."/>
            <person name="Seidl M.F."/>
        </authorList>
    </citation>
    <scope>NUCLEOTIDE SEQUENCE [LARGE SCALE GENOMIC DNA]</scope>
    <source>
        <strain evidence="2 3">CBS 129764</strain>
    </source>
</reference>
<dbReference type="Proteomes" id="UP001456524">
    <property type="component" value="Unassembled WGS sequence"/>
</dbReference>
<gene>
    <name evidence="2" type="ORF">IWX90DRAFT_271543</name>
</gene>
<keyword evidence="3" id="KW-1185">Reference proteome</keyword>
<proteinExistence type="predicted"/>
<evidence type="ECO:0000256" key="1">
    <source>
        <dbReference type="SAM" id="MobiDB-lite"/>
    </source>
</evidence>
<evidence type="ECO:0000313" key="3">
    <source>
        <dbReference type="Proteomes" id="UP001456524"/>
    </source>
</evidence>
<name>A0ABR1XMW9_9PEZI</name>